<keyword evidence="2" id="KW-0808">Transferase</keyword>
<evidence type="ECO:0000256" key="4">
    <source>
        <dbReference type="ARBA" id="ARBA00023145"/>
    </source>
</evidence>
<evidence type="ECO:0000256" key="1">
    <source>
        <dbReference type="ARBA" id="ARBA00009381"/>
    </source>
</evidence>
<gene>
    <name evidence="7" type="ORF">GCM10008090_20410</name>
</gene>
<dbReference type="PROSITE" id="PS51257">
    <property type="entry name" value="PROKAR_LIPOPROTEIN"/>
    <property type="match status" value="1"/>
</dbReference>
<evidence type="ECO:0000313" key="8">
    <source>
        <dbReference type="Proteomes" id="UP000614811"/>
    </source>
</evidence>
<dbReference type="Proteomes" id="UP000614811">
    <property type="component" value="Unassembled WGS sequence"/>
</dbReference>
<evidence type="ECO:0000313" key="7">
    <source>
        <dbReference type="EMBL" id="GHA10666.1"/>
    </source>
</evidence>
<dbReference type="PANTHER" id="PTHR43199">
    <property type="entry name" value="GLUTATHIONE HYDROLASE"/>
    <property type="match status" value="1"/>
</dbReference>
<dbReference type="InterPro" id="IPR043138">
    <property type="entry name" value="GGT_lsub"/>
</dbReference>
<evidence type="ECO:0000256" key="3">
    <source>
        <dbReference type="ARBA" id="ARBA00022801"/>
    </source>
</evidence>
<dbReference type="GO" id="GO:0016740">
    <property type="term" value="F:transferase activity"/>
    <property type="evidence" value="ECO:0007669"/>
    <property type="project" value="UniProtKB-KW"/>
</dbReference>
<reference evidence="7" key="1">
    <citation type="journal article" date="2014" name="Int. J. Syst. Evol. Microbiol.">
        <title>Complete genome sequence of Corynebacterium casei LMG S-19264T (=DSM 44701T), isolated from a smear-ripened cheese.</title>
        <authorList>
            <consortium name="US DOE Joint Genome Institute (JGI-PGF)"/>
            <person name="Walter F."/>
            <person name="Albersmeier A."/>
            <person name="Kalinowski J."/>
            <person name="Ruckert C."/>
        </authorList>
    </citation>
    <scope>NUCLEOTIDE SEQUENCE</scope>
    <source>
        <strain evidence="7">KCTC 12711</strain>
    </source>
</reference>
<dbReference type="EMBL" id="BMXA01000003">
    <property type="protein sequence ID" value="GHA10666.1"/>
    <property type="molecule type" value="Genomic_DNA"/>
</dbReference>
<evidence type="ECO:0000256" key="6">
    <source>
        <dbReference type="SAM" id="SignalP"/>
    </source>
</evidence>
<dbReference type="SUPFAM" id="SSF56235">
    <property type="entry name" value="N-terminal nucleophile aminohydrolases (Ntn hydrolases)"/>
    <property type="match status" value="1"/>
</dbReference>
<dbReference type="InterPro" id="IPR043137">
    <property type="entry name" value="GGT_ssub_C"/>
</dbReference>
<dbReference type="Gene3D" id="3.60.20.40">
    <property type="match status" value="1"/>
</dbReference>
<feature type="signal peptide" evidence="6">
    <location>
        <begin position="1"/>
        <end position="23"/>
    </location>
</feature>
<keyword evidence="3" id="KW-0378">Hydrolase</keyword>
<sequence>MRLLISLASVLLMSACTTSVTQAPVSQPLSLSERPREGMVVTANPHATQAGADVLNAGGSAVDAAIAIQAVLSLVEPQSSGLGGGGFMVYYDAKSKQLTVYDGRETAPAGAIDTQFLTESGESIGFLNAKHSGLSTGVPGMVSLLTLAHADHGVLPWGSQFNNAIALAENGFAISPRLHSLIERFGKYLPKQASEGPTDAYHYFYDKNGQPRVVGSILLNPDYAQTLRRLAQDPADFYRGEIAQQIVAQTSMSPRAGSLSMTDMAAYKAVKRDVVCAGYRGYKLCGPPPASSWLAVGMIAGILESGPAFRPGGPESAVNWQLFADAQRLAYADRDQYVADTEYVSVPVLGMLDSDYLASRAAQLKAGKGLPVVEPGDPWVYESRAASYYGKDATEDMAGTTHFVVVDGDGNVVSMTASVESIFGSARMAGGMFLNNQLTDFSFQPRDEQGQPIANRVQPGKRPRSSMSPTIVLNQADEFVMATGSPGGNSIIAYTAKTLVGVLGWGLTPQQAVDLPNMVARGNKVRIERERASAELVDGLRAMGLTVAESEGENSGLSVVLKDQNGALHGGVDPRREGVIERVVFDQ</sequence>
<comment type="similarity">
    <text evidence="1">Belongs to the gamma-glutamyltransferase family.</text>
</comment>
<accession>A0A918VMK3</accession>
<dbReference type="Pfam" id="PF01019">
    <property type="entry name" value="G_glu_transpept"/>
    <property type="match status" value="1"/>
</dbReference>
<dbReference type="InterPro" id="IPR029055">
    <property type="entry name" value="Ntn_hydrolases_N"/>
</dbReference>
<dbReference type="GO" id="GO:0016787">
    <property type="term" value="F:hydrolase activity"/>
    <property type="evidence" value="ECO:0007669"/>
    <property type="project" value="UniProtKB-KW"/>
</dbReference>
<feature type="region of interest" description="Disordered" evidence="5">
    <location>
        <begin position="444"/>
        <end position="468"/>
    </location>
</feature>
<dbReference type="InterPro" id="IPR051792">
    <property type="entry name" value="GGT_bact"/>
</dbReference>
<keyword evidence="8" id="KW-1185">Reference proteome</keyword>
<protein>
    <submittedName>
        <fullName evidence="7">Gamma-glutamyltranspeptidase</fullName>
    </submittedName>
</protein>
<evidence type="ECO:0000256" key="2">
    <source>
        <dbReference type="ARBA" id="ARBA00022679"/>
    </source>
</evidence>
<dbReference type="PANTHER" id="PTHR43199:SF1">
    <property type="entry name" value="GLUTATHIONE HYDROLASE PROENZYME"/>
    <property type="match status" value="1"/>
</dbReference>
<feature type="chain" id="PRO_5038058487" evidence="6">
    <location>
        <begin position="24"/>
        <end position="587"/>
    </location>
</feature>
<dbReference type="AlphaFoldDB" id="A0A918VMK3"/>
<organism evidence="7 8">
    <name type="scientific">Arenicella chitinivorans</name>
    <dbReference type="NCBI Taxonomy" id="1329800"/>
    <lineage>
        <taxon>Bacteria</taxon>
        <taxon>Pseudomonadati</taxon>
        <taxon>Pseudomonadota</taxon>
        <taxon>Gammaproteobacteria</taxon>
        <taxon>Arenicellales</taxon>
        <taxon>Arenicellaceae</taxon>
        <taxon>Arenicella</taxon>
    </lineage>
</organism>
<comment type="caution">
    <text evidence="7">The sequence shown here is derived from an EMBL/GenBank/DDBJ whole genome shotgun (WGS) entry which is preliminary data.</text>
</comment>
<evidence type="ECO:0000256" key="5">
    <source>
        <dbReference type="SAM" id="MobiDB-lite"/>
    </source>
</evidence>
<keyword evidence="6" id="KW-0732">Signal</keyword>
<reference evidence="7" key="2">
    <citation type="submission" date="2020-09" db="EMBL/GenBank/DDBJ databases">
        <authorList>
            <person name="Sun Q."/>
            <person name="Kim S."/>
        </authorList>
    </citation>
    <scope>NUCLEOTIDE SEQUENCE</scope>
    <source>
        <strain evidence="7">KCTC 12711</strain>
    </source>
</reference>
<dbReference type="Gene3D" id="1.10.246.130">
    <property type="match status" value="1"/>
</dbReference>
<name>A0A918VMK3_9GAMM</name>
<keyword evidence="4" id="KW-0865">Zymogen</keyword>
<dbReference type="PRINTS" id="PR01210">
    <property type="entry name" value="GGTRANSPTASE"/>
</dbReference>
<proteinExistence type="inferred from homology"/>
<dbReference type="RefSeq" id="WP_229794243.1">
    <property type="nucleotide sequence ID" value="NZ_BMXA01000003.1"/>
</dbReference>